<comment type="caution">
    <text evidence="2">The sequence shown here is derived from an EMBL/GenBank/DDBJ whole genome shotgun (WGS) entry which is preliminary data.</text>
</comment>
<sequence length="92" mass="10049">MDGGASPQETDRHFWLTRSVARVAGVNLMQALSHGDLTQADYAGMIESCRQGGCDGACAEWLGQQAAWPAEPPRFCAHIEILARLRQLQIPN</sequence>
<reference evidence="2 3" key="1">
    <citation type="submission" date="2023-05" db="EMBL/GenBank/DDBJ databases">
        <title>Pseudodonghicola sp. nov.</title>
        <authorList>
            <person name="Huang J."/>
        </authorList>
    </citation>
    <scope>NUCLEOTIDE SEQUENCE [LARGE SCALE GENOMIC DNA]</scope>
    <source>
        <strain evidence="2 3">IC7</strain>
    </source>
</reference>
<dbReference type="RefSeq" id="WP_284480320.1">
    <property type="nucleotide sequence ID" value="NZ_JASNJD010000004.1"/>
</dbReference>
<feature type="domain" description="DUF6455" evidence="1">
    <location>
        <begin position="8"/>
        <end position="87"/>
    </location>
</feature>
<accession>A0ABT7EYT4</accession>
<name>A0ABT7EYT4_9RHOB</name>
<organism evidence="2 3">
    <name type="scientific">Pseudodonghicola flavimaris</name>
    <dbReference type="NCBI Taxonomy" id="3050036"/>
    <lineage>
        <taxon>Bacteria</taxon>
        <taxon>Pseudomonadati</taxon>
        <taxon>Pseudomonadota</taxon>
        <taxon>Alphaproteobacteria</taxon>
        <taxon>Rhodobacterales</taxon>
        <taxon>Paracoccaceae</taxon>
        <taxon>Pseudodonghicola</taxon>
    </lineage>
</organism>
<evidence type="ECO:0000259" key="1">
    <source>
        <dbReference type="Pfam" id="PF20056"/>
    </source>
</evidence>
<dbReference type="Pfam" id="PF20056">
    <property type="entry name" value="DUF6455"/>
    <property type="match status" value="1"/>
</dbReference>
<evidence type="ECO:0000313" key="3">
    <source>
        <dbReference type="Proteomes" id="UP001243757"/>
    </source>
</evidence>
<dbReference type="EMBL" id="JASNJD010000004">
    <property type="protein sequence ID" value="MDK3017505.1"/>
    <property type="molecule type" value="Genomic_DNA"/>
</dbReference>
<proteinExistence type="predicted"/>
<evidence type="ECO:0000313" key="2">
    <source>
        <dbReference type="EMBL" id="MDK3017505.1"/>
    </source>
</evidence>
<keyword evidence="3" id="KW-1185">Reference proteome</keyword>
<gene>
    <name evidence="2" type="ORF">QO033_07435</name>
</gene>
<dbReference type="InterPro" id="IPR045601">
    <property type="entry name" value="DUF6455"/>
</dbReference>
<protein>
    <submittedName>
        <fullName evidence="2">DUF6455 family protein</fullName>
    </submittedName>
</protein>
<dbReference type="Proteomes" id="UP001243757">
    <property type="component" value="Unassembled WGS sequence"/>
</dbReference>